<evidence type="ECO:0000313" key="8">
    <source>
        <dbReference type="EMBL" id="PIU03704.1"/>
    </source>
</evidence>
<dbReference type="InterPro" id="IPR012840">
    <property type="entry name" value="NrdG2"/>
</dbReference>
<accession>A0A2M6XDH7</accession>
<protein>
    <submittedName>
        <fullName evidence="8">Anaerobic ribonucleoside-triphosphate reductase activating protein</fullName>
    </submittedName>
</protein>
<dbReference type="PROSITE" id="PS51918">
    <property type="entry name" value="RADICAL_SAM"/>
    <property type="match status" value="1"/>
</dbReference>
<evidence type="ECO:0000259" key="7">
    <source>
        <dbReference type="PROSITE" id="PS51918"/>
    </source>
</evidence>
<evidence type="ECO:0000256" key="5">
    <source>
        <dbReference type="ARBA" id="ARBA00023004"/>
    </source>
</evidence>
<dbReference type="PANTHER" id="PTHR30352:SF13">
    <property type="entry name" value="GLYCYL-RADICAL ENZYME ACTIVATING ENZYME YJJW-RELATED"/>
    <property type="match status" value="1"/>
</dbReference>
<dbReference type="InterPro" id="IPR034457">
    <property type="entry name" value="Organic_radical-activating"/>
</dbReference>
<keyword evidence="6" id="KW-0411">Iron-sulfur</keyword>
<proteinExistence type="predicted"/>
<sequence length="259" mass="29595">MQIKGYLQTSVIEWPGKIASVIFTFGCNFRCGFCHNAGLVDPSTSLRLRSGRAFRMTRLQDYSEQSIIDDLEKRKKWVDALVVTGGEPCLQPDLPEFLSKVKELGLLTMIETNGSRPEILELLFKKKLLDRIAMDIKGPLDERYEEIIQNSKIPTSLKLRGAGKIQNEIKKSIEIILKSEVEYEFRTTVVPGIHNKKVLQEILGQLKVLCSNIEYPVSSISWKLQNFQPNNCLDPKFNNLKPFTEEEFEEMKKIGLLVS</sequence>
<dbReference type="AlphaFoldDB" id="A0A2M6XDH7"/>
<keyword evidence="3" id="KW-0949">S-adenosyl-L-methionine</keyword>
<feature type="domain" description="Radical SAM core" evidence="7">
    <location>
        <begin position="13"/>
        <end position="257"/>
    </location>
</feature>
<evidence type="ECO:0000313" key="9">
    <source>
        <dbReference type="Proteomes" id="UP000228996"/>
    </source>
</evidence>
<organism evidence="8 9">
    <name type="scientific">Candidatus Shapirobacteria bacterium CG08_land_8_20_14_0_20_39_18</name>
    <dbReference type="NCBI Taxonomy" id="1974883"/>
    <lineage>
        <taxon>Bacteria</taxon>
        <taxon>Candidatus Shapironibacteriota</taxon>
    </lineage>
</organism>
<evidence type="ECO:0000256" key="1">
    <source>
        <dbReference type="ARBA" id="ARBA00001966"/>
    </source>
</evidence>
<comment type="caution">
    <text evidence="8">The sequence shown here is derived from an EMBL/GenBank/DDBJ whole genome shotgun (WGS) entry which is preliminary data.</text>
</comment>
<evidence type="ECO:0000256" key="3">
    <source>
        <dbReference type="ARBA" id="ARBA00022691"/>
    </source>
</evidence>
<comment type="cofactor">
    <cofactor evidence="1">
        <name>[4Fe-4S] cluster</name>
        <dbReference type="ChEBI" id="CHEBI:49883"/>
    </cofactor>
</comment>
<evidence type="ECO:0000256" key="4">
    <source>
        <dbReference type="ARBA" id="ARBA00022723"/>
    </source>
</evidence>
<dbReference type="SUPFAM" id="SSF102114">
    <property type="entry name" value="Radical SAM enzymes"/>
    <property type="match status" value="1"/>
</dbReference>
<evidence type="ECO:0000256" key="2">
    <source>
        <dbReference type="ARBA" id="ARBA00022485"/>
    </source>
</evidence>
<evidence type="ECO:0000256" key="6">
    <source>
        <dbReference type="ARBA" id="ARBA00023014"/>
    </source>
</evidence>
<dbReference type="CDD" id="cd01335">
    <property type="entry name" value="Radical_SAM"/>
    <property type="match status" value="1"/>
</dbReference>
<dbReference type="Gene3D" id="3.20.20.70">
    <property type="entry name" value="Aldolase class I"/>
    <property type="match status" value="1"/>
</dbReference>
<keyword evidence="4" id="KW-0479">Metal-binding</keyword>
<dbReference type="EMBL" id="PEYO01000010">
    <property type="protein sequence ID" value="PIU03704.1"/>
    <property type="molecule type" value="Genomic_DNA"/>
</dbReference>
<dbReference type="PANTHER" id="PTHR30352">
    <property type="entry name" value="PYRUVATE FORMATE-LYASE-ACTIVATING ENZYME"/>
    <property type="match status" value="1"/>
</dbReference>
<dbReference type="SFLD" id="SFLDS00029">
    <property type="entry name" value="Radical_SAM"/>
    <property type="match status" value="1"/>
</dbReference>
<dbReference type="Proteomes" id="UP000228996">
    <property type="component" value="Unassembled WGS sequence"/>
</dbReference>
<reference evidence="9" key="1">
    <citation type="submission" date="2017-09" db="EMBL/GenBank/DDBJ databases">
        <title>Depth-based differentiation of microbial function through sediment-hosted aquifers and enrichment of novel symbionts in the deep terrestrial subsurface.</title>
        <authorList>
            <person name="Probst A.J."/>
            <person name="Ladd B."/>
            <person name="Jarett J.K."/>
            <person name="Geller-Mcgrath D.E."/>
            <person name="Sieber C.M.K."/>
            <person name="Emerson J.B."/>
            <person name="Anantharaman K."/>
            <person name="Thomas B.C."/>
            <person name="Malmstrom R."/>
            <person name="Stieglmeier M."/>
            <person name="Klingl A."/>
            <person name="Woyke T."/>
            <person name="Ryan C.M."/>
            <person name="Banfield J.F."/>
        </authorList>
    </citation>
    <scope>NUCLEOTIDE SEQUENCE [LARGE SCALE GENOMIC DNA]</scope>
</reference>
<dbReference type="Pfam" id="PF04055">
    <property type="entry name" value="Radical_SAM"/>
    <property type="match status" value="1"/>
</dbReference>
<keyword evidence="5" id="KW-0408">Iron</keyword>
<dbReference type="InterPro" id="IPR013785">
    <property type="entry name" value="Aldolase_TIM"/>
</dbReference>
<dbReference type="SFLD" id="SFLDG01094">
    <property type="entry name" value="Uncharacterised_Radical_SAM_Su"/>
    <property type="match status" value="1"/>
</dbReference>
<dbReference type="GO" id="GO:0051539">
    <property type="term" value="F:4 iron, 4 sulfur cluster binding"/>
    <property type="evidence" value="ECO:0007669"/>
    <property type="project" value="UniProtKB-KW"/>
</dbReference>
<gene>
    <name evidence="8" type="ORF">COT44_01905</name>
</gene>
<dbReference type="InterPro" id="IPR007197">
    <property type="entry name" value="rSAM"/>
</dbReference>
<dbReference type="GO" id="GO:0046872">
    <property type="term" value="F:metal ion binding"/>
    <property type="evidence" value="ECO:0007669"/>
    <property type="project" value="UniProtKB-KW"/>
</dbReference>
<keyword evidence="2" id="KW-0004">4Fe-4S</keyword>
<dbReference type="GO" id="GO:0003824">
    <property type="term" value="F:catalytic activity"/>
    <property type="evidence" value="ECO:0007669"/>
    <property type="project" value="InterPro"/>
</dbReference>
<name>A0A2M6XDH7_9BACT</name>
<dbReference type="InterPro" id="IPR058240">
    <property type="entry name" value="rSAM_sf"/>
</dbReference>
<dbReference type="NCBIfam" id="TIGR02495">
    <property type="entry name" value="NrdG2"/>
    <property type="match status" value="1"/>
</dbReference>